<proteinExistence type="inferred from homology"/>
<name>A0AAN9T314_9HEMI</name>
<feature type="domain" description="TGF-beta family profile" evidence="9">
    <location>
        <begin position="164"/>
        <end position="282"/>
    </location>
</feature>
<dbReference type="SUPFAM" id="SSF57501">
    <property type="entry name" value="Cystine-knot cytokines"/>
    <property type="match status" value="1"/>
</dbReference>
<protein>
    <recommendedName>
        <fullName evidence="9">TGF-beta family profile domain-containing protein</fullName>
    </recommendedName>
</protein>
<dbReference type="PROSITE" id="PS00250">
    <property type="entry name" value="TGF_BETA_1"/>
    <property type="match status" value="1"/>
</dbReference>
<keyword evidence="11" id="KW-1185">Reference proteome</keyword>
<sequence>MYLKKGLTINGQKLLEFSWSQDMAAADLNVKSAMLWVRLELKPDSSNRVRKIPPNLNFTFWVFRVIASGLRNATFLSGKEFEERTKLSASLPVTLSSLGWKTFDVTSTVKEWYASPHKDRLRLLVECSGCGDYVTPVLFDDPRQVNEWEKPFLMIQPDPTVTRRVRRRAVDCSRAKRDQCCKQQFYIRFRDIGWHTWIIAPSGYYANYCRGDCGGFHRTPDTYINPHTYALEDYKKINQYSLFEPCCAPVKFSSISMIYITPDQNVIKRDLPKMVVDECGCP</sequence>
<evidence type="ECO:0000256" key="8">
    <source>
        <dbReference type="RuleBase" id="RU000354"/>
    </source>
</evidence>
<comment type="subcellular location">
    <subcellularLocation>
        <location evidence="1">Secreted</location>
    </subcellularLocation>
</comment>
<keyword evidence="3" id="KW-0964">Secreted</keyword>
<evidence type="ECO:0000256" key="4">
    <source>
        <dbReference type="ARBA" id="ARBA00022729"/>
    </source>
</evidence>
<dbReference type="GO" id="GO:0008083">
    <property type="term" value="F:growth factor activity"/>
    <property type="evidence" value="ECO:0007669"/>
    <property type="project" value="UniProtKB-KW"/>
</dbReference>
<evidence type="ECO:0000256" key="2">
    <source>
        <dbReference type="ARBA" id="ARBA00006656"/>
    </source>
</evidence>
<dbReference type="GO" id="GO:0005615">
    <property type="term" value="C:extracellular space"/>
    <property type="evidence" value="ECO:0007669"/>
    <property type="project" value="TreeGrafter"/>
</dbReference>
<evidence type="ECO:0000256" key="1">
    <source>
        <dbReference type="ARBA" id="ARBA00004613"/>
    </source>
</evidence>
<comment type="similarity">
    <text evidence="2 8">Belongs to the TGF-beta family.</text>
</comment>
<dbReference type="GO" id="GO:0005125">
    <property type="term" value="F:cytokine activity"/>
    <property type="evidence" value="ECO:0007669"/>
    <property type="project" value="TreeGrafter"/>
</dbReference>
<keyword evidence="7" id="KW-0325">Glycoprotein</keyword>
<dbReference type="SMART" id="SM00204">
    <property type="entry name" value="TGFB"/>
    <property type="match status" value="1"/>
</dbReference>
<dbReference type="InterPro" id="IPR017948">
    <property type="entry name" value="TGFb_CS"/>
</dbReference>
<keyword evidence="6" id="KW-1015">Disulfide bond</keyword>
<dbReference type="PANTHER" id="PTHR11848">
    <property type="entry name" value="TGF-BETA FAMILY"/>
    <property type="match status" value="1"/>
</dbReference>
<dbReference type="InterPro" id="IPR001839">
    <property type="entry name" value="TGF-b_C"/>
</dbReference>
<dbReference type="PROSITE" id="PS51362">
    <property type="entry name" value="TGF_BETA_2"/>
    <property type="match status" value="1"/>
</dbReference>
<dbReference type="CDD" id="cd13752">
    <property type="entry name" value="TGF_beta_INHB"/>
    <property type="match status" value="1"/>
</dbReference>
<gene>
    <name evidence="10" type="ORF">V9T40_014320</name>
</gene>
<evidence type="ECO:0000256" key="3">
    <source>
        <dbReference type="ARBA" id="ARBA00022525"/>
    </source>
</evidence>
<dbReference type="InterPro" id="IPR015615">
    <property type="entry name" value="TGF-beta-rel"/>
</dbReference>
<dbReference type="PANTHER" id="PTHR11848:SF309">
    <property type="entry name" value="INHIBIN BETA CHAIN"/>
    <property type="match status" value="1"/>
</dbReference>
<evidence type="ECO:0000256" key="7">
    <source>
        <dbReference type="ARBA" id="ARBA00023180"/>
    </source>
</evidence>
<evidence type="ECO:0000313" key="10">
    <source>
        <dbReference type="EMBL" id="KAK7571848.1"/>
    </source>
</evidence>
<dbReference type="EMBL" id="JBBCAQ010000038">
    <property type="protein sequence ID" value="KAK7571848.1"/>
    <property type="molecule type" value="Genomic_DNA"/>
</dbReference>
<dbReference type="FunFam" id="2.10.90.10:FF:000005">
    <property type="entry name" value="Inhibin beta A chain"/>
    <property type="match status" value="1"/>
</dbReference>
<dbReference type="Gene3D" id="2.60.120.970">
    <property type="match status" value="1"/>
</dbReference>
<reference evidence="10 11" key="1">
    <citation type="submission" date="2024-03" db="EMBL/GenBank/DDBJ databases">
        <title>Adaptation during the transition from Ophiocordyceps entomopathogen to insect associate is accompanied by gene loss and intensified selection.</title>
        <authorList>
            <person name="Ward C.M."/>
            <person name="Onetto C.A."/>
            <person name="Borneman A.R."/>
        </authorList>
    </citation>
    <scope>NUCLEOTIDE SEQUENCE [LARGE SCALE GENOMIC DNA]</scope>
    <source>
        <strain evidence="10">AWRI1</strain>
        <tissue evidence="10">Single Adult Female</tissue>
    </source>
</reference>
<accession>A0AAN9T314</accession>
<keyword evidence="4" id="KW-0732">Signal</keyword>
<keyword evidence="5 8" id="KW-0339">Growth factor</keyword>
<organism evidence="10 11">
    <name type="scientific">Parthenolecanium corni</name>
    <dbReference type="NCBI Taxonomy" id="536013"/>
    <lineage>
        <taxon>Eukaryota</taxon>
        <taxon>Metazoa</taxon>
        <taxon>Ecdysozoa</taxon>
        <taxon>Arthropoda</taxon>
        <taxon>Hexapoda</taxon>
        <taxon>Insecta</taxon>
        <taxon>Pterygota</taxon>
        <taxon>Neoptera</taxon>
        <taxon>Paraneoptera</taxon>
        <taxon>Hemiptera</taxon>
        <taxon>Sternorrhyncha</taxon>
        <taxon>Coccoidea</taxon>
        <taxon>Coccidae</taxon>
        <taxon>Parthenolecanium</taxon>
    </lineage>
</organism>
<evidence type="ECO:0000256" key="5">
    <source>
        <dbReference type="ARBA" id="ARBA00023030"/>
    </source>
</evidence>
<dbReference type="Pfam" id="PF00019">
    <property type="entry name" value="TGF_beta"/>
    <property type="match status" value="1"/>
</dbReference>
<dbReference type="Proteomes" id="UP001367676">
    <property type="component" value="Unassembled WGS sequence"/>
</dbReference>
<comment type="caution">
    <text evidence="10">The sequence shown here is derived from an EMBL/GenBank/DDBJ whole genome shotgun (WGS) entry which is preliminary data.</text>
</comment>
<evidence type="ECO:0000313" key="11">
    <source>
        <dbReference type="Proteomes" id="UP001367676"/>
    </source>
</evidence>
<dbReference type="InterPro" id="IPR029034">
    <property type="entry name" value="Cystine-knot_cytokine"/>
</dbReference>
<evidence type="ECO:0000259" key="9">
    <source>
        <dbReference type="PROSITE" id="PS51362"/>
    </source>
</evidence>
<dbReference type="AlphaFoldDB" id="A0AAN9T314"/>
<dbReference type="Gene3D" id="2.10.90.10">
    <property type="entry name" value="Cystine-knot cytokines"/>
    <property type="match status" value="1"/>
</dbReference>
<evidence type="ECO:0000256" key="6">
    <source>
        <dbReference type="ARBA" id="ARBA00023157"/>
    </source>
</evidence>